<name>A0A1H2YFC8_9RHOB</name>
<keyword evidence="5" id="KW-1185">Reference proteome</keyword>
<dbReference type="EMBL" id="FNMZ01000003">
    <property type="protein sequence ID" value="SDX03548.1"/>
    <property type="molecule type" value="Genomic_DNA"/>
</dbReference>
<dbReference type="OrthoDB" id="9785326at2"/>
<dbReference type="PRINTS" id="PR01805">
    <property type="entry name" value="VACJLIPOPROT"/>
</dbReference>
<feature type="region of interest" description="Disordered" evidence="3">
    <location>
        <begin position="269"/>
        <end position="288"/>
    </location>
</feature>
<dbReference type="AlphaFoldDB" id="A0A1H2YFC8"/>
<keyword evidence="2" id="KW-0732">Signal</keyword>
<dbReference type="Proteomes" id="UP000199118">
    <property type="component" value="Unassembled WGS sequence"/>
</dbReference>
<sequence length="288" mass="30871">MPFRSDLSRVNVAGTASVSAPAAPGASPSRAVRPALRVAGALAAAALLAGCASTPDAGATNDGFVYDPWEETNREIHEFNKGLDTVLLRPASKLYEIATPGLFKHLIRNGLDMLQMPAFIVNHALQGDVDKTLTALGRFGINAVMGLGVLDPATEMGLPKEYTDFGLTLASWGVEQGPYLELPVLGPANLRDGPARIGHWALDPVTYVTSISAFDGIRDTMDLLGSPWMYGVRAAVVRSEIGSQADQVLYGSEDSYVTLRTFYTQLRRRQETGGETTEESLPDVFADE</sequence>
<evidence type="ECO:0000256" key="3">
    <source>
        <dbReference type="SAM" id="MobiDB-lite"/>
    </source>
</evidence>
<evidence type="ECO:0000313" key="5">
    <source>
        <dbReference type="Proteomes" id="UP000199118"/>
    </source>
</evidence>
<evidence type="ECO:0000256" key="1">
    <source>
        <dbReference type="ARBA" id="ARBA00010634"/>
    </source>
</evidence>
<organism evidence="4 5">
    <name type="scientific">Albimonas donghaensis</name>
    <dbReference type="NCBI Taxonomy" id="356660"/>
    <lineage>
        <taxon>Bacteria</taxon>
        <taxon>Pseudomonadati</taxon>
        <taxon>Pseudomonadota</taxon>
        <taxon>Alphaproteobacteria</taxon>
        <taxon>Rhodobacterales</taxon>
        <taxon>Paracoccaceae</taxon>
        <taxon>Albimonas</taxon>
    </lineage>
</organism>
<protein>
    <submittedName>
        <fullName evidence="4">Phospholipid-binding lipoprotein MlaA</fullName>
    </submittedName>
</protein>
<evidence type="ECO:0000313" key="4">
    <source>
        <dbReference type="EMBL" id="SDX03548.1"/>
    </source>
</evidence>
<reference evidence="4 5" key="1">
    <citation type="submission" date="2016-10" db="EMBL/GenBank/DDBJ databases">
        <authorList>
            <person name="de Groot N.N."/>
        </authorList>
    </citation>
    <scope>NUCLEOTIDE SEQUENCE [LARGE SCALE GENOMIC DNA]</scope>
    <source>
        <strain evidence="4 5">DSM 17890</strain>
    </source>
</reference>
<comment type="similarity">
    <text evidence="1">Belongs to the MlaA family.</text>
</comment>
<keyword evidence="4" id="KW-0449">Lipoprotein</keyword>
<dbReference type="GO" id="GO:0120010">
    <property type="term" value="P:intermembrane phospholipid transfer"/>
    <property type="evidence" value="ECO:0007669"/>
    <property type="project" value="TreeGrafter"/>
</dbReference>
<dbReference type="InterPro" id="IPR007428">
    <property type="entry name" value="MlaA"/>
</dbReference>
<proteinExistence type="inferred from homology"/>
<dbReference type="Pfam" id="PF04333">
    <property type="entry name" value="MlaA"/>
    <property type="match status" value="1"/>
</dbReference>
<dbReference type="PANTHER" id="PTHR30035:SF3">
    <property type="entry name" value="INTERMEMBRANE PHOSPHOLIPID TRANSPORT SYSTEM LIPOPROTEIN MLAA"/>
    <property type="match status" value="1"/>
</dbReference>
<dbReference type="GO" id="GO:0016020">
    <property type="term" value="C:membrane"/>
    <property type="evidence" value="ECO:0007669"/>
    <property type="project" value="InterPro"/>
</dbReference>
<gene>
    <name evidence="4" type="ORF">SAMN05444336_103101</name>
</gene>
<dbReference type="RefSeq" id="WP_092681260.1">
    <property type="nucleotide sequence ID" value="NZ_FNMZ01000003.1"/>
</dbReference>
<feature type="compositionally biased region" description="Acidic residues" evidence="3">
    <location>
        <begin position="276"/>
        <end position="288"/>
    </location>
</feature>
<evidence type="ECO:0000256" key="2">
    <source>
        <dbReference type="ARBA" id="ARBA00022729"/>
    </source>
</evidence>
<accession>A0A1H2YFC8</accession>
<dbReference type="PANTHER" id="PTHR30035">
    <property type="entry name" value="LIPOPROTEIN VACJ-RELATED"/>
    <property type="match status" value="1"/>
</dbReference>
<dbReference type="STRING" id="356660.SAMN05444336_103101"/>